<evidence type="ECO:0000256" key="3">
    <source>
        <dbReference type="ARBA" id="ARBA00022729"/>
    </source>
</evidence>
<dbReference type="GO" id="GO:0007156">
    <property type="term" value="P:homophilic cell adhesion via plasma membrane adhesion molecules"/>
    <property type="evidence" value="ECO:0007669"/>
    <property type="project" value="InterPro"/>
</dbReference>
<reference evidence="10" key="2">
    <citation type="submission" date="2025-08" db="UniProtKB">
        <authorList>
            <consortium name="Ensembl"/>
        </authorList>
    </citation>
    <scope>IDENTIFICATION</scope>
</reference>
<dbReference type="Proteomes" id="UP000314980">
    <property type="component" value="Unassembled WGS sequence"/>
</dbReference>
<dbReference type="GO" id="GO:0016339">
    <property type="term" value="P:calcium-dependent cell-cell adhesion via plasma membrane cell adhesion molecules"/>
    <property type="evidence" value="ECO:0007669"/>
    <property type="project" value="TreeGrafter"/>
</dbReference>
<feature type="domain" description="Cadherin" evidence="9">
    <location>
        <begin position="8"/>
        <end position="66"/>
    </location>
</feature>
<evidence type="ECO:0000256" key="6">
    <source>
        <dbReference type="ARBA" id="ARBA00022989"/>
    </source>
</evidence>
<dbReference type="FunFam" id="2.60.40.60:FF:000104">
    <property type="entry name" value="cadherin-23 isoform X1"/>
    <property type="match status" value="1"/>
</dbReference>
<dbReference type="FunFam" id="2.60.40.60:FF:000020">
    <property type="entry name" value="Dachsous cadherin-related 1b"/>
    <property type="match status" value="1"/>
</dbReference>
<dbReference type="GeneTree" id="ENSGT00940000155719"/>
<dbReference type="SMART" id="SM00112">
    <property type="entry name" value="CA"/>
    <property type="match status" value="3"/>
</dbReference>
<dbReference type="PRINTS" id="PR00205">
    <property type="entry name" value="CADHERIN"/>
</dbReference>
<evidence type="ECO:0000256" key="7">
    <source>
        <dbReference type="ARBA" id="ARBA00023136"/>
    </source>
</evidence>
<organism evidence="10 11">
    <name type="scientific">Lates calcarifer</name>
    <name type="common">Barramundi</name>
    <name type="synonym">Holocentrus calcarifer</name>
    <dbReference type="NCBI Taxonomy" id="8187"/>
    <lineage>
        <taxon>Eukaryota</taxon>
        <taxon>Metazoa</taxon>
        <taxon>Chordata</taxon>
        <taxon>Craniata</taxon>
        <taxon>Vertebrata</taxon>
        <taxon>Euteleostomi</taxon>
        <taxon>Actinopterygii</taxon>
        <taxon>Neopterygii</taxon>
        <taxon>Teleostei</taxon>
        <taxon>Neoteleostei</taxon>
        <taxon>Acanthomorphata</taxon>
        <taxon>Carangaria</taxon>
        <taxon>Carangaria incertae sedis</taxon>
        <taxon>Centropomidae</taxon>
        <taxon>Lates</taxon>
    </lineage>
</organism>
<dbReference type="GO" id="GO:0034332">
    <property type="term" value="P:adherens junction organization"/>
    <property type="evidence" value="ECO:0007669"/>
    <property type="project" value="TreeGrafter"/>
</dbReference>
<dbReference type="Gene3D" id="2.60.40.60">
    <property type="entry name" value="Cadherins"/>
    <property type="match status" value="3"/>
</dbReference>
<comment type="subcellular location">
    <subcellularLocation>
        <location evidence="1">Membrane</location>
        <topology evidence="1">Single-pass membrane protein</topology>
    </subcellularLocation>
</comment>
<dbReference type="PANTHER" id="PTHR24027">
    <property type="entry name" value="CADHERIN-23"/>
    <property type="match status" value="1"/>
</dbReference>
<dbReference type="GO" id="GO:0045296">
    <property type="term" value="F:cadherin binding"/>
    <property type="evidence" value="ECO:0007669"/>
    <property type="project" value="TreeGrafter"/>
</dbReference>
<dbReference type="GO" id="GO:0005912">
    <property type="term" value="C:adherens junction"/>
    <property type="evidence" value="ECO:0007669"/>
    <property type="project" value="TreeGrafter"/>
</dbReference>
<dbReference type="InParanoid" id="A0A4W6DVX1"/>
<reference evidence="10" key="3">
    <citation type="submission" date="2025-09" db="UniProtKB">
        <authorList>
            <consortium name="Ensembl"/>
        </authorList>
    </citation>
    <scope>IDENTIFICATION</scope>
</reference>
<evidence type="ECO:0000256" key="2">
    <source>
        <dbReference type="ARBA" id="ARBA00022692"/>
    </source>
</evidence>
<dbReference type="GO" id="GO:0007043">
    <property type="term" value="P:cell-cell junction assembly"/>
    <property type="evidence" value="ECO:0007669"/>
    <property type="project" value="TreeGrafter"/>
</dbReference>
<dbReference type="GO" id="GO:0016342">
    <property type="term" value="C:catenin complex"/>
    <property type="evidence" value="ECO:0007669"/>
    <property type="project" value="TreeGrafter"/>
</dbReference>
<evidence type="ECO:0000259" key="9">
    <source>
        <dbReference type="PROSITE" id="PS50268"/>
    </source>
</evidence>
<dbReference type="PANTHER" id="PTHR24027:SF422">
    <property type="entry name" value="CADHERIN DOMAIN-CONTAINING PROTEIN"/>
    <property type="match status" value="1"/>
</dbReference>
<evidence type="ECO:0000313" key="11">
    <source>
        <dbReference type="Proteomes" id="UP000314980"/>
    </source>
</evidence>
<keyword evidence="7" id="KW-0472">Membrane</keyword>
<dbReference type="GO" id="GO:0005509">
    <property type="term" value="F:calcium ion binding"/>
    <property type="evidence" value="ECO:0007669"/>
    <property type="project" value="UniProtKB-UniRule"/>
</dbReference>
<reference evidence="11" key="1">
    <citation type="submission" date="2015-09" db="EMBL/GenBank/DDBJ databases">
        <authorList>
            <person name="Sai Rama Sridatta P."/>
        </authorList>
    </citation>
    <scope>NUCLEOTIDE SEQUENCE [LARGE SCALE GENOMIC DNA]</scope>
</reference>
<dbReference type="PROSITE" id="PS50268">
    <property type="entry name" value="CADHERIN_2"/>
    <property type="match status" value="3"/>
</dbReference>
<dbReference type="InterPro" id="IPR002126">
    <property type="entry name" value="Cadherin-like_dom"/>
</dbReference>
<sequence>MENPDVPFAIEETSGELFTTEVLDRETVAIYRLTVIGSDKHPTQPLSSSVIVTVLIGDINDHWPQFMNSPYVAYVPTEMAPGERFYTCLAVIYYILGNTDLIRLREGLYFDHVFHVCYFMQMNVDVLRYSLSEDEPVGTSVAVVSAVSTRAEPVSFYLASGNFEDTFHVEQLSGVLTVENPLDYENKKEFTLLIEARDSGSPPFSSFAEIHINISDANDNFPQFTQAEYQCEVFENSPPSWVCDVLAIDADSDIYGTVQYNIIEGNTDHFFTIDPDNGLLSTTASLDRENIPEFKLIVEAAELDNPLHIDRATIIICVLDRNDNAPRFSQ</sequence>
<evidence type="ECO:0000313" key="10">
    <source>
        <dbReference type="Ensembl" id="ENSLCAP00010029177.1"/>
    </source>
</evidence>
<evidence type="ECO:0000256" key="4">
    <source>
        <dbReference type="ARBA" id="ARBA00022737"/>
    </source>
</evidence>
<dbReference type="SUPFAM" id="SSF49313">
    <property type="entry name" value="Cadherin-like"/>
    <property type="match status" value="3"/>
</dbReference>
<feature type="domain" description="Cadherin" evidence="9">
    <location>
        <begin position="123"/>
        <end position="224"/>
    </location>
</feature>
<keyword evidence="6" id="KW-1133">Transmembrane helix</keyword>
<dbReference type="AlphaFoldDB" id="A0A4W6DVX1"/>
<dbReference type="GO" id="GO:0044331">
    <property type="term" value="P:cell-cell adhesion mediated by cadherin"/>
    <property type="evidence" value="ECO:0007669"/>
    <property type="project" value="TreeGrafter"/>
</dbReference>
<dbReference type="InterPro" id="IPR015919">
    <property type="entry name" value="Cadherin-like_sf"/>
</dbReference>
<keyword evidence="3" id="KW-0732">Signal</keyword>
<feature type="domain" description="Cadherin" evidence="9">
    <location>
        <begin position="225"/>
        <end position="328"/>
    </location>
</feature>
<dbReference type="Pfam" id="PF00028">
    <property type="entry name" value="Cadherin"/>
    <property type="match status" value="3"/>
</dbReference>
<keyword evidence="2" id="KW-0812">Transmembrane</keyword>
<evidence type="ECO:0000256" key="1">
    <source>
        <dbReference type="ARBA" id="ARBA00004167"/>
    </source>
</evidence>
<keyword evidence="11" id="KW-1185">Reference proteome</keyword>
<dbReference type="STRING" id="8187.ENSLCAP00010029177"/>
<dbReference type="InterPro" id="IPR020894">
    <property type="entry name" value="Cadherin_CS"/>
</dbReference>
<dbReference type="GO" id="GO:0000902">
    <property type="term" value="P:cell morphogenesis"/>
    <property type="evidence" value="ECO:0007669"/>
    <property type="project" value="TreeGrafter"/>
</dbReference>
<dbReference type="GO" id="GO:0016477">
    <property type="term" value="P:cell migration"/>
    <property type="evidence" value="ECO:0007669"/>
    <property type="project" value="TreeGrafter"/>
</dbReference>
<proteinExistence type="predicted"/>
<keyword evidence="4" id="KW-0677">Repeat</keyword>
<dbReference type="GO" id="GO:0008013">
    <property type="term" value="F:beta-catenin binding"/>
    <property type="evidence" value="ECO:0007669"/>
    <property type="project" value="TreeGrafter"/>
</dbReference>
<keyword evidence="5 8" id="KW-0106">Calcium</keyword>
<dbReference type="InterPro" id="IPR039808">
    <property type="entry name" value="Cadherin"/>
</dbReference>
<evidence type="ECO:0000256" key="5">
    <source>
        <dbReference type="ARBA" id="ARBA00022837"/>
    </source>
</evidence>
<dbReference type="Ensembl" id="ENSLCAT00010029819.1">
    <property type="protein sequence ID" value="ENSLCAP00010029177.1"/>
    <property type="gene ID" value="ENSLCAG00010013703.1"/>
</dbReference>
<dbReference type="PROSITE" id="PS00232">
    <property type="entry name" value="CADHERIN_1"/>
    <property type="match status" value="3"/>
</dbReference>
<name>A0A4W6DVX1_LATCA</name>
<accession>A0A4W6DVX1</accession>
<dbReference type="CDD" id="cd11304">
    <property type="entry name" value="Cadherin_repeat"/>
    <property type="match status" value="3"/>
</dbReference>
<protein>
    <recommendedName>
        <fullName evidence="9">Cadherin domain-containing protein</fullName>
    </recommendedName>
</protein>
<evidence type="ECO:0000256" key="8">
    <source>
        <dbReference type="PROSITE-ProRule" id="PRU00043"/>
    </source>
</evidence>